<organism evidence="3 4">
    <name type="scientific">Bacillus oleivorans</name>
    <dbReference type="NCBI Taxonomy" id="1448271"/>
    <lineage>
        <taxon>Bacteria</taxon>
        <taxon>Bacillati</taxon>
        <taxon>Bacillota</taxon>
        <taxon>Bacilli</taxon>
        <taxon>Bacillales</taxon>
        <taxon>Bacillaceae</taxon>
        <taxon>Bacillus</taxon>
    </lineage>
</organism>
<comment type="similarity">
    <text evidence="1">Belongs to the LDH2/MDH2 oxidoreductase family.</text>
</comment>
<dbReference type="EMBL" id="OAOP01000003">
    <property type="protein sequence ID" value="SNX69631.1"/>
    <property type="molecule type" value="Genomic_DNA"/>
</dbReference>
<dbReference type="GO" id="GO:0016491">
    <property type="term" value="F:oxidoreductase activity"/>
    <property type="evidence" value="ECO:0007669"/>
    <property type="project" value="UniProtKB-KW"/>
</dbReference>
<dbReference type="InterPro" id="IPR036111">
    <property type="entry name" value="Mal/L-sulfo/L-lacto_DH-like_sf"/>
</dbReference>
<dbReference type="Pfam" id="PF02615">
    <property type="entry name" value="Ldh_2"/>
    <property type="match status" value="1"/>
</dbReference>
<accession>A0A285CQ24</accession>
<reference evidence="3 4" key="1">
    <citation type="submission" date="2017-08" db="EMBL/GenBank/DDBJ databases">
        <authorList>
            <person name="de Groot N.N."/>
        </authorList>
    </citation>
    <scope>NUCLEOTIDE SEQUENCE [LARGE SCALE GENOMIC DNA]</scope>
    <source>
        <strain evidence="3 4">JC228</strain>
    </source>
</reference>
<evidence type="ECO:0000256" key="2">
    <source>
        <dbReference type="ARBA" id="ARBA00023002"/>
    </source>
</evidence>
<dbReference type="OrthoDB" id="9769447at2"/>
<dbReference type="RefSeq" id="WP_097158086.1">
    <property type="nucleotide sequence ID" value="NZ_JBEPMQ010000002.1"/>
</dbReference>
<dbReference type="PANTHER" id="PTHR11091">
    <property type="entry name" value="OXIDOREDUCTASE-RELATED"/>
    <property type="match status" value="1"/>
</dbReference>
<dbReference type="Gene3D" id="3.30.1370.60">
    <property type="entry name" value="Hypothetical oxidoreductase yiak, domain 2"/>
    <property type="match status" value="1"/>
</dbReference>
<evidence type="ECO:0000256" key="1">
    <source>
        <dbReference type="ARBA" id="ARBA00006056"/>
    </source>
</evidence>
<sequence length="360" mass="39499">MTTIRMDKARLTEWVIEIFTAAGMDGEQATTIADHLVLANLRGVDSHGVSKVDIYTKRLEKGIVNKEFQYKRLRETPVSVQIDGCNSMGIPLATMGIQLAVEKAKQSGVGIVGIKRSNHAGMLAAYTSYAADQDCIALATTNAPSSMAPWGGREIFFGTNPISYGIPAGEQFNIIFDMATTVVAKGKIVLAQQENKKIPLGWAITKDGRETTDPNEALEGLILPSGGPKGYGIAFLVEVLSGLFTGAAYGPYIGSLFDDFESEQNVGQFFFVMRADLFEDLSQFKQRMDLIIEEIRQVKKMEGVERIYLPGEIQLELEQTREAEGIPLTSEVMDDLLSISKKYGVSTEKFREIFKGGTVI</sequence>
<dbReference type="SUPFAM" id="SSF89733">
    <property type="entry name" value="L-sulfolactate dehydrogenase-like"/>
    <property type="match status" value="1"/>
</dbReference>
<dbReference type="InterPro" id="IPR043144">
    <property type="entry name" value="Mal/L-sulf/L-lact_DH-like_ah"/>
</dbReference>
<dbReference type="AlphaFoldDB" id="A0A285CQ24"/>
<dbReference type="Proteomes" id="UP000219546">
    <property type="component" value="Unassembled WGS sequence"/>
</dbReference>
<dbReference type="InterPro" id="IPR003767">
    <property type="entry name" value="Malate/L-lactate_DH-like"/>
</dbReference>
<keyword evidence="2" id="KW-0560">Oxidoreductase</keyword>
<proteinExistence type="inferred from homology"/>
<evidence type="ECO:0000313" key="3">
    <source>
        <dbReference type="EMBL" id="SNX69631.1"/>
    </source>
</evidence>
<gene>
    <name evidence="3" type="ORF">SAMN05877753_103150</name>
</gene>
<keyword evidence="4" id="KW-1185">Reference proteome</keyword>
<protein>
    <submittedName>
        <fullName evidence="3">Ureidoglycolate dehydrogenase (NAD+)</fullName>
    </submittedName>
</protein>
<evidence type="ECO:0000313" key="4">
    <source>
        <dbReference type="Proteomes" id="UP000219546"/>
    </source>
</evidence>
<dbReference type="Gene3D" id="1.10.1530.10">
    <property type="match status" value="1"/>
</dbReference>
<dbReference type="InterPro" id="IPR043143">
    <property type="entry name" value="Mal/L-sulf/L-lact_DH-like_NADP"/>
</dbReference>
<name>A0A285CQ24_9BACI</name>
<dbReference type="PANTHER" id="PTHR11091:SF0">
    <property type="entry name" value="MALATE DEHYDROGENASE"/>
    <property type="match status" value="1"/>
</dbReference>